<evidence type="ECO:0000313" key="3">
    <source>
        <dbReference type="Proteomes" id="UP000000238"/>
    </source>
</evidence>
<keyword evidence="3" id="KW-1185">Reference proteome</keyword>
<dbReference type="KEGG" id="hch:HCH_05608"/>
<gene>
    <name evidence="2" type="ordered locus">HCH_05608</name>
</gene>
<dbReference type="Proteomes" id="UP000000238">
    <property type="component" value="Chromosome"/>
</dbReference>
<dbReference type="AlphaFoldDB" id="Q2SAQ8"/>
<feature type="compositionally biased region" description="Acidic residues" evidence="1">
    <location>
        <begin position="104"/>
        <end position="116"/>
    </location>
</feature>
<dbReference type="HOGENOM" id="CLU_2093409_0_0_6"/>
<reference evidence="2 3" key="1">
    <citation type="journal article" date="2005" name="Nucleic Acids Res.">
        <title>Genomic blueprint of Hahella chejuensis, a marine microbe producing an algicidal agent.</title>
        <authorList>
            <person name="Jeong H."/>
            <person name="Yim J.H."/>
            <person name="Lee C."/>
            <person name="Choi S.-H."/>
            <person name="Park Y.K."/>
            <person name="Yoon S.H."/>
            <person name="Hur C.-G."/>
            <person name="Kang H.-Y."/>
            <person name="Kim D."/>
            <person name="Lee H.H."/>
            <person name="Park K.H."/>
            <person name="Park S.-H."/>
            <person name="Park H.-S."/>
            <person name="Lee H.K."/>
            <person name="Oh T.K."/>
            <person name="Kim J.F."/>
        </authorList>
    </citation>
    <scope>NUCLEOTIDE SEQUENCE [LARGE SCALE GENOMIC DNA]</scope>
    <source>
        <strain evidence="2 3">KCTC 2396</strain>
    </source>
</reference>
<sequence length="116" mass="13297">MTSLVGSCTRDKRPEPGTEEFYKWLNERAKAWRREMLKRGSVEFDEHGVIFGGEEFLNSTDAEAFPEEVGEFAKRRSRKLKKISESVDEPDYLASGTQKSIEDICQDNENDGDQTN</sequence>
<evidence type="ECO:0000313" key="2">
    <source>
        <dbReference type="EMBL" id="ABC32266.1"/>
    </source>
</evidence>
<feature type="region of interest" description="Disordered" evidence="1">
    <location>
        <begin position="91"/>
        <end position="116"/>
    </location>
</feature>
<name>Q2SAQ8_HAHCH</name>
<organism evidence="2 3">
    <name type="scientific">Hahella chejuensis (strain KCTC 2396)</name>
    <dbReference type="NCBI Taxonomy" id="349521"/>
    <lineage>
        <taxon>Bacteria</taxon>
        <taxon>Pseudomonadati</taxon>
        <taxon>Pseudomonadota</taxon>
        <taxon>Gammaproteobacteria</taxon>
        <taxon>Oceanospirillales</taxon>
        <taxon>Hahellaceae</taxon>
        <taxon>Hahella</taxon>
    </lineage>
</organism>
<evidence type="ECO:0000256" key="1">
    <source>
        <dbReference type="SAM" id="MobiDB-lite"/>
    </source>
</evidence>
<proteinExistence type="predicted"/>
<dbReference type="EMBL" id="CP000155">
    <property type="protein sequence ID" value="ABC32266.1"/>
    <property type="molecule type" value="Genomic_DNA"/>
</dbReference>
<protein>
    <submittedName>
        <fullName evidence="2">Uncharacterized protein</fullName>
    </submittedName>
</protein>
<accession>Q2SAQ8</accession>